<feature type="domain" description="DUF4957" evidence="1">
    <location>
        <begin position="263"/>
        <end position="401"/>
    </location>
</feature>
<dbReference type="InterPro" id="IPR013783">
    <property type="entry name" value="Ig-like_fold"/>
</dbReference>
<protein>
    <submittedName>
        <fullName evidence="3">DUF5123 domain-containing protein</fullName>
    </submittedName>
</protein>
<dbReference type="InterPro" id="IPR036116">
    <property type="entry name" value="FN3_sf"/>
</dbReference>
<evidence type="ECO:0000313" key="4">
    <source>
        <dbReference type="Proteomes" id="UP001596405"/>
    </source>
</evidence>
<proteinExistence type="predicted"/>
<dbReference type="InterPro" id="IPR032530">
    <property type="entry name" value="DUF4957"/>
</dbReference>
<dbReference type="EMBL" id="JBHSYQ010000008">
    <property type="protein sequence ID" value="MFC6998924.1"/>
    <property type="molecule type" value="Genomic_DNA"/>
</dbReference>
<feature type="domain" description="DUF5123" evidence="2">
    <location>
        <begin position="416"/>
        <end position="531"/>
    </location>
</feature>
<dbReference type="Pfam" id="PF17161">
    <property type="entry name" value="DUF5123"/>
    <property type="match status" value="1"/>
</dbReference>
<dbReference type="RefSeq" id="WP_066623971.1">
    <property type="nucleotide sequence ID" value="NZ_JBHSYQ010000008.1"/>
</dbReference>
<comment type="caution">
    <text evidence="3">The sequence shown here is derived from an EMBL/GenBank/DDBJ whole genome shotgun (WGS) entry which is preliminary data.</text>
</comment>
<gene>
    <name evidence="3" type="ORF">ACFQHR_14900</name>
</gene>
<evidence type="ECO:0000259" key="2">
    <source>
        <dbReference type="Pfam" id="PF17161"/>
    </source>
</evidence>
<reference evidence="4" key="1">
    <citation type="journal article" date="2019" name="Int. J. Syst. Evol. Microbiol.">
        <title>The Global Catalogue of Microorganisms (GCM) 10K type strain sequencing project: providing services to taxonomists for standard genome sequencing and annotation.</title>
        <authorList>
            <consortium name="The Broad Institute Genomics Platform"/>
            <consortium name="The Broad Institute Genome Sequencing Center for Infectious Disease"/>
            <person name="Wu L."/>
            <person name="Ma J."/>
        </authorList>
    </citation>
    <scope>NUCLEOTIDE SEQUENCE [LARGE SCALE GENOMIC DNA]</scope>
    <source>
        <strain evidence="4">CGMCC 4.7393</strain>
    </source>
</reference>
<evidence type="ECO:0000313" key="3">
    <source>
        <dbReference type="EMBL" id="MFC6998924.1"/>
    </source>
</evidence>
<dbReference type="Proteomes" id="UP001596405">
    <property type="component" value="Unassembled WGS sequence"/>
</dbReference>
<keyword evidence="4" id="KW-1185">Reference proteome</keyword>
<dbReference type="SUPFAM" id="SSF49265">
    <property type="entry name" value="Fibronectin type III"/>
    <property type="match status" value="1"/>
</dbReference>
<name>A0ABW2DQF3_9BACT</name>
<accession>A0ABW2DQF3</accession>
<sequence length="532" mass="58230">MKNLFSTYLKLPSLVLALVVIGFASCKEDDENLAPMRMFQPGGIISSSSGESSVRLSWKTPPNTVESNVSYTVEVAKDTLFETPVVFSGVTDTTYIVLTEDDIAVKETYFARIKTNATETSGGESKWLTSNSFRIRGIQLFLDNPVKGTDIADNAVILRFTSREELTRIVLTSESGATREITLTPTQKAQGMVTVTGLESRTTYTADILAGNRNRGSTTFRTKEPLSGILIDLREIEGRPGVLEDTITQVPNGSTIILKRGFTYTISSTTLLDRSVTITSGSDLTVPELASIYFTSNFNIVAGSNIEKIVFKDVIMSSDDATSRYIFNINNASAIDTVSFDNVRASKFRGIVRLQSQPTTINNFRVNNSVIDSIGSYGVINIDVASSKVEKISIRNSTIYKAEKFVVSRNNSTSVLLENLTINELPIAGQYLVDYNTSNNVSDGIVLRNVILGTGKADNQTIRGIRAGATTTVSVNNSYNTSDYVTTNFSISGLTPYNGTALNLWVNPKNGDFRFKDQNFPGRNTAGDPRWR</sequence>
<organism evidence="3 4">
    <name type="scientific">Rufibacter roseus</name>
    <dbReference type="NCBI Taxonomy" id="1567108"/>
    <lineage>
        <taxon>Bacteria</taxon>
        <taxon>Pseudomonadati</taxon>
        <taxon>Bacteroidota</taxon>
        <taxon>Cytophagia</taxon>
        <taxon>Cytophagales</taxon>
        <taxon>Hymenobacteraceae</taxon>
        <taxon>Rufibacter</taxon>
    </lineage>
</organism>
<dbReference type="Gene3D" id="2.60.40.10">
    <property type="entry name" value="Immunoglobulins"/>
    <property type="match status" value="1"/>
</dbReference>
<dbReference type="InterPro" id="IPR011050">
    <property type="entry name" value="Pectin_lyase_fold/virulence"/>
</dbReference>
<evidence type="ECO:0000259" key="1">
    <source>
        <dbReference type="Pfam" id="PF16318"/>
    </source>
</evidence>
<dbReference type="InterPro" id="IPR033427">
    <property type="entry name" value="DUF5123"/>
</dbReference>
<dbReference type="SUPFAM" id="SSF51126">
    <property type="entry name" value="Pectin lyase-like"/>
    <property type="match status" value="1"/>
</dbReference>
<dbReference type="PROSITE" id="PS51257">
    <property type="entry name" value="PROKAR_LIPOPROTEIN"/>
    <property type="match status" value="1"/>
</dbReference>
<dbReference type="Pfam" id="PF16318">
    <property type="entry name" value="DUF4957"/>
    <property type="match status" value="1"/>
</dbReference>